<evidence type="ECO:0000256" key="9">
    <source>
        <dbReference type="ARBA" id="ARBA00023136"/>
    </source>
</evidence>
<evidence type="ECO:0000313" key="12">
    <source>
        <dbReference type="EMBL" id="RWU09579.1"/>
    </source>
</evidence>
<organism evidence="12 13">
    <name type="scientific">Pseudidiomarina gelatinasegens</name>
    <dbReference type="NCBI Taxonomy" id="2487740"/>
    <lineage>
        <taxon>Bacteria</taxon>
        <taxon>Pseudomonadati</taxon>
        <taxon>Pseudomonadota</taxon>
        <taxon>Gammaproteobacteria</taxon>
        <taxon>Alteromonadales</taxon>
        <taxon>Idiomarinaceae</taxon>
        <taxon>Pseudidiomarina</taxon>
    </lineage>
</organism>
<dbReference type="Gene3D" id="2.40.170.20">
    <property type="entry name" value="TonB-dependent receptor, beta-barrel domain"/>
    <property type="match status" value="1"/>
</dbReference>
<dbReference type="PANTHER" id="PTHR32552">
    <property type="entry name" value="FERRICHROME IRON RECEPTOR-RELATED"/>
    <property type="match status" value="1"/>
</dbReference>
<evidence type="ECO:0000256" key="1">
    <source>
        <dbReference type="ARBA" id="ARBA00004571"/>
    </source>
</evidence>
<dbReference type="InterPro" id="IPR037066">
    <property type="entry name" value="Plug_dom_sf"/>
</dbReference>
<evidence type="ECO:0000256" key="10">
    <source>
        <dbReference type="ARBA" id="ARBA00023237"/>
    </source>
</evidence>
<keyword evidence="12" id="KW-0675">Receptor</keyword>
<keyword evidence="10" id="KW-0998">Cell outer membrane</keyword>
<evidence type="ECO:0000256" key="4">
    <source>
        <dbReference type="ARBA" id="ARBA00022496"/>
    </source>
</evidence>
<accession>A0A443YZC9</accession>
<dbReference type="SUPFAM" id="SSF56935">
    <property type="entry name" value="Porins"/>
    <property type="match status" value="1"/>
</dbReference>
<protein>
    <submittedName>
        <fullName evidence="12">TonB-dependent receptor</fullName>
    </submittedName>
</protein>
<evidence type="ECO:0000313" key="13">
    <source>
        <dbReference type="Proteomes" id="UP000288789"/>
    </source>
</evidence>
<evidence type="ECO:0000256" key="8">
    <source>
        <dbReference type="ARBA" id="ARBA00023077"/>
    </source>
</evidence>
<comment type="subcellular location">
    <subcellularLocation>
        <location evidence="1">Cell outer membrane</location>
        <topology evidence="1">Multi-pass membrane protein</topology>
    </subcellularLocation>
</comment>
<keyword evidence="2" id="KW-0813">Transport</keyword>
<keyword evidence="3" id="KW-1134">Transmembrane beta strand</keyword>
<dbReference type="RefSeq" id="WP_128352484.1">
    <property type="nucleotide sequence ID" value="NZ_RSFE01000005.1"/>
</dbReference>
<dbReference type="InterPro" id="IPR036942">
    <property type="entry name" value="Beta-barrel_TonB_sf"/>
</dbReference>
<keyword evidence="7" id="KW-0406">Ion transport</keyword>
<evidence type="ECO:0000256" key="2">
    <source>
        <dbReference type="ARBA" id="ARBA00022448"/>
    </source>
</evidence>
<name>A0A443YZC9_9GAMM</name>
<dbReference type="Pfam" id="PF00593">
    <property type="entry name" value="TonB_dep_Rec_b-barrel"/>
    <property type="match status" value="1"/>
</dbReference>
<evidence type="ECO:0000256" key="6">
    <source>
        <dbReference type="ARBA" id="ARBA00023004"/>
    </source>
</evidence>
<evidence type="ECO:0000259" key="11">
    <source>
        <dbReference type="Pfam" id="PF00593"/>
    </source>
</evidence>
<evidence type="ECO:0000256" key="5">
    <source>
        <dbReference type="ARBA" id="ARBA00022692"/>
    </source>
</evidence>
<dbReference type="OrthoDB" id="127311at2"/>
<dbReference type="PANTHER" id="PTHR32552:SF81">
    <property type="entry name" value="TONB-DEPENDENT OUTER MEMBRANE RECEPTOR"/>
    <property type="match status" value="1"/>
</dbReference>
<dbReference type="EMBL" id="RSFE01000005">
    <property type="protein sequence ID" value="RWU09579.1"/>
    <property type="molecule type" value="Genomic_DNA"/>
</dbReference>
<keyword evidence="9" id="KW-0472">Membrane</keyword>
<keyword evidence="4" id="KW-0410">Iron transport</keyword>
<evidence type="ECO:0000256" key="3">
    <source>
        <dbReference type="ARBA" id="ARBA00022452"/>
    </source>
</evidence>
<feature type="domain" description="TonB-dependent receptor-like beta-barrel" evidence="11">
    <location>
        <begin position="287"/>
        <end position="740"/>
    </location>
</feature>
<keyword evidence="6" id="KW-0408">Iron</keyword>
<keyword evidence="8" id="KW-0798">TonB box</keyword>
<comment type="caution">
    <text evidence="12">The sequence shown here is derived from an EMBL/GenBank/DDBJ whole genome shotgun (WGS) entry which is preliminary data.</text>
</comment>
<dbReference type="Proteomes" id="UP000288789">
    <property type="component" value="Unassembled WGS sequence"/>
</dbReference>
<dbReference type="InterPro" id="IPR000531">
    <property type="entry name" value="Beta-barrel_TonB"/>
</dbReference>
<keyword evidence="13" id="KW-1185">Reference proteome</keyword>
<gene>
    <name evidence="12" type="ORF">EGC76_08105</name>
</gene>
<reference evidence="12 13" key="1">
    <citation type="submission" date="2018-12" db="EMBL/GenBank/DDBJ databases">
        <authorList>
            <person name="Li A."/>
            <person name="Zhang M."/>
            <person name="Zhu H."/>
        </authorList>
    </citation>
    <scope>NUCLEOTIDE SEQUENCE [LARGE SCALE GENOMIC DNA]</scope>
    <source>
        <strain evidence="12 13">R04H25</strain>
    </source>
</reference>
<dbReference type="AlphaFoldDB" id="A0A443YZC9"/>
<evidence type="ECO:0000256" key="7">
    <source>
        <dbReference type="ARBA" id="ARBA00023065"/>
    </source>
</evidence>
<dbReference type="InterPro" id="IPR039426">
    <property type="entry name" value="TonB-dep_rcpt-like"/>
</dbReference>
<keyword evidence="5" id="KW-0812">Transmembrane</keyword>
<dbReference type="GO" id="GO:0006826">
    <property type="term" value="P:iron ion transport"/>
    <property type="evidence" value="ECO:0007669"/>
    <property type="project" value="UniProtKB-KW"/>
</dbReference>
<dbReference type="Gene3D" id="2.170.130.10">
    <property type="entry name" value="TonB-dependent receptor, plug domain"/>
    <property type="match status" value="1"/>
</dbReference>
<dbReference type="GO" id="GO:0009279">
    <property type="term" value="C:cell outer membrane"/>
    <property type="evidence" value="ECO:0007669"/>
    <property type="project" value="UniProtKB-SubCell"/>
</dbReference>
<sequence>MKALVWLALVPLTVVAQEEIQQQSGEQRIEVIDVIGTANETVMPHEQPVSGIFGLSDAVHDITRGVTVIDESLMQETAIDDLHDIARFAPSAYAPSGFGTPSLPSIRGQLGELFQAGMRRQAGNNGLGVPLSLNGVERIVVARGAPPIMLGTTQRVGGFVDLQPKQAHTDEATTKLIGRIGEWQQHRLQVDQNWVIAPNQQALRVSAEYVDEGSFYDYSGLRSDSVVVAYRYQPNAQTDWAVSLEYYDAQWTDNAGINRPTQALIDDNLYITGIGVQPNNSEVPGAFAVISPTGQVRIPRSQVLTDPLDTNTATTWLLHSTYSRQLNNDVTLVNRTYYQHLNRDGINQNSFVEIIDGAETFENRLELHWQQGTTLGANVRINDVLGYSQFTTEADLPIDLTAGLEARRIPLTEAQQARLVALRPGLFVSPGAQYDRDGDGVGDFNLSDTTNSNSTQLGVFAQQEFVFSDTWSSRLGARADFYDVSARDPIAPVGFTPAADTHQDWLFAWHADTRVALTPNMNVYATTYWSDSTSNSMAGGHVLNVAGEIDSQNFATENTLYEVGMKYQPEGERWYADAAVFEQTRSLRNRDGSNSGILTRGVEAQWNYRHEAGYWMTLAATYIDARFDNSAAFQDSRQVADAFDNSRPDIIEGTGVGAPNFAAFAPSNQRVQGIPPVQLSAAWGWNFTSQWQLGGDISYTKAYPLDYLQTVMIRDQHLVNMNLSWQVTSAFNARLEVLNLTDQDNWSPVFEGGYFGSTLAFPVEPRHARIRLEFSF</sequence>
<proteinExistence type="predicted"/>